<sequence length="368" mass="41656">MKIMFRISKMGFGGAEQVFISLAKSLMTNYRCDIHFVVDNLLGKNTNEPERFGCKLINLNVRRNMLSILPLIKVINTIKPDVIISAYTDTNAACILSNMLSCHKVPVIVSEHASLFEHWSDKSWAKKKLLEFYVSKLYKLSSLVVCVSNGLTEQVSNLIGSDERVITIYNPLRYSEFSYGKYDAENRVKPITLLAVGRVSVPKDFKTLLRAVKIVSSSYDIELKIVGGIFCQEEYRRLVVLLQDLRMEKIVKFEGYHSDVSNFYKTSDILVMSSAWEGFGNVIIESMSFGLPIVSTDCNFGPREILNGGKLGRLVPVGDHEELAKAIISEINQPLVSKEEIINRAKDFSETKIVDKYYKAIEYVCKNK</sequence>
<evidence type="ECO:0000313" key="3">
    <source>
        <dbReference type="EMBL" id="AZS25711.1"/>
    </source>
</evidence>
<feature type="domain" description="Glycosyltransferase subfamily 4-like N-terminal" evidence="2">
    <location>
        <begin position="12"/>
        <end position="171"/>
    </location>
</feature>
<evidence type="ECO:0000313" key="4">
    <source>
        <dbReference type="Proteomes" id="UP000256923"/>
    </source>
</evidence>
<gene>
    <name evidence="3" type="ORF">DYL72_12270</name>
</gene>
<dbReference type="CDD" id="cd03811">
    <property type="entry name" value="GT4_GT28_WabH-like"/>
    <property type="match status" value="1"/>
</dbReference>
<dbReference type="GO" id="GO:0016757">
    <property type="term" value="F:glycosyltransferase activity"/>
    <property type="evidence" value="ECO:0007669"/>
    <property type="project" value="InterPro"/>
</dbReference>
<proteinExistence type="predicted"/>
<dbReference type="Proteomes" id="UP000256923">
    <property type="component" value="Chromosome 1"/>
</dbReference>
<name>A0A289G8S7_VIBAN</name>
<dbReference type="Gene3D" id="3.40.50.2000">
    <property type="entry name" value="Glycogen Phosphorylase B"/>
    <property type="match status" value="2"/>
</dbReference>
<dbReference type="AlphaFoldDB" id="A0A289G8S7"/>
<dbReference type="GO" id="GO:1901135">
    <property type="term" value="P:carbohydrate derivative metabolic process"/>
    <property type="evidence" value="ECO:0007669"/>
    <property type="project" value="UniProtKB-ARBA"/>
</dbReference>
<dbReference type="Pfam" id="PF13439">
    <property type="entry name" value="Glyco_transf_4"/>
    <property type="match status" value="1"/>
</dbReference>
<keyword evidence="3" id="KW-0808">Transferase</keyword>
<dbReference type="PANTHER" id="PTHR12526">
    <property type="entry name" value="GLYCOSYLTRANSFERASE"/>
    <property type="match status" value="1"/>
</dbReference>
<feature type="domain" description="Glycosyl transferase family 1" evidence="1">
    <location>
        <begin position="187"/>
        <end position="346"/>
    </location>
</feature>
<organism evidence="3 4">
    <name type="scientific">Vibrio anguillarum</name>
    <name type="common">Listonella anguillarum</name>
    <dbReference type="NCBI Taxonomy" id="55601"/>
    <lineage>
        <taxon>Bacteria</taxon>
        <taxon>Pseudomonadati</taxon>
        <taxon>Pseudomonadota</taxon>
        <taxon>Gammaproteobacteria</taxon>
        <taxon>Vibrionales</taxon>
        <taxon>Vibrionaceae</taxon>
        <taxon>Vibrio</taxon>
    </lineage>
</organism>
<dbReference type="Pfam" id="PF00534">
    <property type="entry name" value="Glycos_transf_1"/>
    <property type="match status" value="1"/>
</dbReference>
<dbReference type="PANTHER" id="PTHR12526:SF630">
    <property type="entry name" value="GLYCOSYLTRANSFERASE"/>
    <property type="match status" value="1"/>
</dbReference>
<accession>A0A289G8S7</accession>
<dbReference type="RefSeq" id="WP_069212022.1">
    <property type="nucleotide sequence ID" value="NZ_CP023054.1"/>
</dbReference>
<evidence type="ECO:0000259" key="2">
    <source>
        <dbReference type="Pfam" id="PF13439"/>
    </source>
</evidence>
<reference evidence="3 4" key="1">
    <citation type="submission" date="2018-12" db="EMBL/GenBank/DDBJ databases">
        <title>Characterization and Draft Genome of Vibrio anguillarum J360 Marine Pathogen Isolated from an Outbreak in Lumpfish (Cyclopterus lumpus).</title>
        <authorList>
            <person name="Vasquez J.I."/>
            <person name="Cao T."/>
            <person name="Chakraborty S."/>
            <person name="Gnanagobal H."/>
            <person name="Wescot J."/>
            <person name="Boyce D."/>
            <person name="Santander J."/>
        </authorList>
    </citation>
    <scope>NUCLEOTIDE SEQUENCE [LARGE SCALE GENOMIC DNA]</scope>
    <source>
        <strain evidence="3 4">J360</strain>
    </source>
</reference>
<dbReference type="SUPFAM" id="SSF53756">
    <property type="entry name" value="UDP-Glycosyltransferase/glycogen phosphorylase"/>
    <property type="match status" value="1"/>
</dbReference>
<evidence type="ECO:0000259" key="1">
    <source>
        <dbReference type="Pfam" id="PF00534"/>
    </source>
</evidence>
<protein>
    <submittedName>
        <fullName evidence="3">Glycosyltransferase</fullName>
    </submittedName>
</protein>
<dbReference type="InterPro" id="IPR028098">
    <property type="entry name" value="Glyco_trans_4-like_N"/>
</dbReference>
<dbReference type="EMBL" id="CP034672">
    <property type="protein sequence ID" value="AZS25711.1"/>
    <property type="molecule type" value="Genomic_DNA"/>
</dbReference>
<dbReference type="InterPro" id="IPR001296">
    <property type="entry name" value="Glyco_trans_1"/>
</dbReference>